<name>A0ABD1LTU2_9FABA</name>
<dbReference type="SMART" id="SM00239">
    <property type="entry name" value="C2"/>
    <property type="match status" value="1"/>
</dbReference>
<dbReference type="SUPFAM" id="SSF49562">
    <property type="entry name" value="C2 domain (Calcium/lipid-binding domain, CaLB)"/>
    <property type="match status" value="1"/>
</dbReference>
<dbReference type="AlphaFoldDB" id="A0ABD1LTU2"/>
<evidence type="ECO:0000256" key="1">
    <source>
        <dbReference type="SAM" id="MobiDB-lite"/>
    </source>
</evidence>
<dbReference type="InterPro" id="IPR047259">
    <property type="entry name" value="QUIRKY-like"/>
</dbReference>
<sequence length="101" mass="11771">MEDNVEGVAEDLPPNPVTSNVDPYVEVKVGNYKGKTRHFEKKFNPKWKQVFAFSKERIQSLFVEVFVRDKDMVARDDYIGKVEFDMHEVLTRVPPYSHLAP</sequence>
<evidence type="ECO:0000259" key="2">
    <source>
        <dbReference type="PROSITE" id="PS50004"/>
    </source>
</evidence>
<accession>A0ABD1LTU2</accession>
<dbReference type="Proteomes" id="UP001603857">
    <property type="component" value="Unassembled WGS sequence"/>
</dbReference>
<evidence type="ECO:0000313" key="4">
    <source>
        <dbReference type="Proteomes" id="UP001603857"/>
    </source>
</evidence>
<dbReference type="PANTHER" id="PTHR31425:SF37">
    <property type="entry name" value="FT-INTERACTING PROTEIN 1"/>
    <property type="match status" value="1"/>
</dbReference>
<reference evidence="3 4" key="1">
    <citation type="submission" date="2024-08" db="EMBL/GenBank/DDBJ databases">
        <title>Insights into the chromosomal genome structure of Flemingia macrophylla.</title>
        <authorList>
            <person name="Ding Y."/>
            <person name="Zhao Y."/>
            <person name="Bi W."/>
            <person name="Wu M."/>
            <person name="Zhao G."/>
            <person name="Gong Y."/>
            <person name="Li W."/>
            <person name="Zhang P."/>
        </authorList>
    </citation>
    <scope>NUCLEOTIDE SEQUENCE [LARGE SCALE GENOMIC DNA]</scope>
    <source>
        <strain evidence="3">DYQJB</strain>
        <tissue evidence="3">Leaf</tissue>
    </source>
</reference>
<dbReference type="PANTHER" id="PTHR31425">
    <property type="entry name" value="PHOSPHORIBOSYLANTHRANILATE TRANSFERASE ISOFORM 1"/>
    <property type="match status" value="1"/>
</dbReference>
<feature type="region of interest" description="Disordered" evidence="1">
    <location>
        <begin position="1"/>
        <end position="20"/>
    </location>
</feature>
<gene>
    <name evidence="3" type="ORF">Fmac_020374</name>
</gene>
<comment type="caution">
    <text evidence="3">The sequence shown here is derived from an EMBL/GenBank/DDBJ whole genome shotgun (WGS) entry which is preliminary data.</text>
</comment>
<protein>
    <recommendedName>
        <fullName evidence="2">C2 domain-containing protein</fullName>
    </recommendedName>
</protein>
<dbReference type="InterPro" id="IPR035892">
    <property type="entry name" value="C2_domain_sf"/>
</dbReference>
<feature type="domain" description="C2" evidence="2">
    <location>
        <begin position="1"/>
        <end position="100"/>
    </location>
</feature>
<proteinExistence type="predicted"/>
<dbReference type="InterPro" id="IPR000008">
    <property type="entry name" value="C2_dom"/>
</dbReference>
<dbReference type="Pfam" id="PF00168">
    <property type="entry name" value="C2"/>
    <property type="match status" value="1"/>
</dbReference>
<keyword evidence="4" id="KW-1185">Reference proteome</keyword>
<dbReference type="Gene3D" id="2.60.40.150">
    <property type="entry name" value="C2 domain"/>
    <property type="match status" value="1"/>
</dbReference>
<evidence type="ECO:0000313" key="3">
    <source>
        <dbReference type="EMBL" id="KAL2326947.1"/>
    </source>
</evidence>
<dbReference type="EMBL" id="JBGMDY010000007">
    <property type="protein sequence ID" value="KAL2326947.1"/>
    <property type="molecule type" value="Genomic_DNA"/>
</dbReference>
<organism evidence="3 4">
    <name type="scientific">Flemingia macrophylla</name>
    <dbReference type="NCBI Taxonomy" id="520843"/>
    <lineage>
        <taxon>Eukaryota</taxon>
        <taxon>Viridiplantae</taxon>
        <taxon>Streptophyta</taxon>
        <taxon>Embryophyta</taxon>
        <taxon>Tracheophyta</taxon>
        <taxon>Spermatophyta</taxon>
        <taxon>Magnoliopsida</taxon>
        <taxon>eudicotyledons</taxon>
        <taxon>Gunneridae</taxon>
        <taxon>Pentapetalae</taxon>
        <taxon>rosids</taxon>
        <taxon>fabids</taxon>
        <taxon>Fabales</taxon>
        <taxon>Fabaceae</taxon>
        <taxon>Papilionoideae</taxon>
        <taxon>50 kb inversion clade</taxon>
        <taxon>NPAAA clade</taxon>
        <taxon>indigoferoid/millettioid clade</taxon>
        <taxon>Phaseoleae</taxon>
        <taxon>Flemingia</taxon>
    </lineage>
</organism>
<dbReference type="PROSITE" id="PS50004">
    <property type="entry name" value="C2"/>
    <property type="match status" value="1"/>
</dbReference>